<accession>A0AAV2RUY7</accession>
<feature type="compositionally biased region" description="Low complexity" evidence="3">
    <location>
        <begin position="265"/>
        <end position="277"/>
    </location>
</feature>
<sequence length="400" mass="45156">AQQEADESEVDLSGQHLEHLPISLFSNLKLTRIYLSHNLLTSNPPPALKRRPTHRYRKRRERRPRKASNSTRKDNDVAEDPVNEDNESPHVDSSETIEDESTKKSEISAEIDFNNKESNININEESEGCPQWSKVSPPDGKEWSSVAEELEARLHSRRLQCDQEANDLLSQLEDVNFRSQNEIDVNNINTNSLNSTDQELHYSEVLAQTVKNINFNPGESNDFDIDSLHSDSQKENHTTNNVSEIKTLKREGHKPSRKVVRRRSSAGVTFESSSSSSETEEIDSGTGEPEKEGLLAQATSGLGSLSHLNHFKQLEVLVISWNTLEEFPSSLVTLPLLKRLSLNNNRIITLPDSIANMTSMEELDVSYNRIQRLGPGVGKLPRIKKLFTSWNKIDSIDQLA</sequence>
<gene>
    <name evidence="4" type="ORF">MNOR_LOCUS28258</name>
</gene>
<reference evidence="4 5" key="1">
    <citation type="submission" date="2024-05" db="EMBL/GenBank/DDBJ databases">
        <authorList>
            <person name="Wallberg A."/>
        </authorList>
    </citation>
    <scope>NUCLEOTIDE SEQUENCE [LARGE SCALE GENOMIC DNA]</scope>
</reference>
<dbReference type="SUPFAM" id="SSF52058">
    <property type="entry name" value="L domain-like"/>
    <property type="match status" value="1"/>
</dbReference>
<name>A0AAV2RUY7_MEGNR</name>
<dbReference type="PANTHER" id="PTHR48051">
    <property type="match status" value="1"/>
</dbReference>
<keyword evidence="2" id="KW-0677">Repeat</keyword>
<evidence type="ECO:0000256" key="2">
    <source>
        <dbReference type="ARBA" id="ARBA00022737"/>
    </source>
</evidence>
<feature type="non-terminal residue" evidence="4">
    <location>
        <position position="1"/>
    </location>
</feature>
<dbReference type="EMBL" id="CAXKWB010030889">
    <property type="protein sequence ID" value="CAL4138712.1"/>
    <property type="molecule type" value="Genomic_DNA"/>
</dbReference>
<dbReference type="Gene3D" id="3.80.10.10">
    <property type="entry name" value="Ribonuclease Inhibitor"/>
    <property type="match status" value="2"/>
</dbReference>
<evidence type="ECO:0000313" key="5">
    <source>
        <dbReference type="Proteomes" id="UP001497623"/>
    </source>
</evidence>
<dbReference type="PANTHER" id="PTHR48051:SF1">
    <property type="entry name" value="RAS SUPPRESSOR PROTEIN 1"/>
    <property type="match status" value="1"/>
</dbReference>
<dbReference type="Pfam" id="PF13855">
    <property type="entry name" value="LRR_8"/>
    <property type="match status" value="1"/>
</dbReference>
<dbReference type="InterPro" id="IPR050216">
    <property type="entry name" value="LRR_domain-containing"/>
</dbReference>
<feature type="compositionally biased region" description="Acidic residues" evidence="3">
    <location>
        <begin position="77"/>
        <end position="86"/>
    </location>
</feature>
<dbReference type="AlphaFoldDB" id="A0AAV2RUY7"/>
<comment type="caution">
    <text evidence="4">The sequence shown here is derived from an EMBL/GenBank/DDBJ whole genome shotgun (WGS) entry which is preliminary data.</text>
</comment>
<dbReference type="GO" id="GO:0005737">
    <property type="term" value="C:cytoplasm"/>
    <property type="evidence" value="ECO:0007669"/>
    <property type="project" value="TreeGrafter"/>
</dbReference>
<feature type="region of interest" description="Disordered" evidence="3">
    <location>
        <begin position="222"/>
        <end position="289"/>
    </location>
</feature>
<dbReference type="Proteomes" id="UP001497623">
    <property type="component" value="Unassembled WGS sequence"/>
</dbReference>
<feature type="compositionally biased region" description="Basic residues" evidence="3">
    <location>
        <begin position="255"/>
        <end position="264"/>
    </location>
</feature>
<feature type="non-terminal residue" evidence="4">
    <location>
        <position position="400"/>
    </location>
</feature>
<feature type="compositionally biased region" description="Basic and acidic residues" evidence="3">
    <location>
        <begin position="226"/>
        <end position="237"/>
    </location>
</feature>
<dbReference type="InterPro" id="IPR001611">
    <property type="entry name" value="Leu-rich_rpt"/>
</dbReference>
<keyword evidence="1" id="KW-0433">Leucine-rich repeat</keyword>
<protein>
    <submittedName>
        <fullName evidence="4">Uncharacterized protein</fullName>
    </submittedName>
</protein>
<evidence type="ECO:0000256" key="1">
    <source>
        <dbReference type="ARBA" id="ARBA00022614"/>
    </source>
</evidence>
<feature type="region of interest" description="Disordered" evidence="3">
    <location>
        <begin position="39"/>
        <end position="144"/>
    </location>
</feature>
<feature type="compositionally biased region" description="Basic residues" evidence="3">
    <location>
        <begin position="48"/>
        <end position="66"/>
    </location>
</feature>
<dbReference type="InterPro" id="IPR032675">
    <property type="entry name" value="LRR_dom_sf"/>
</dbReference>
<dbReference type="InterPro" id="IPR003591">
    <property type="entry name" value="Leu-rich_rpt_typical-subtyp"/>
</dbReference>
<proteinExistence type="predicted"/>
<dbReference type="SMART" id="SM00369">
    <property type="entry name" value="LRR_TYP"/>
    <property type="match status" value="2"/>
</dbReference>
<evidence type="ECO:0000256" key="3">
    <source>
        <dbReference type="SAM" id="MobiDB-lite"/>
    </source>
</evidence>
<organism evidence="4 5">
    <name type="scientific">Meganyctiphanes norvegica</name>
    <name type="common">Northern krill</name>
    <name type="synonym">Thysanopoda norvegica</name>
    <dbReference type="NCBI Taxonomy" id="48144"/>
    <lineage>
        <taxon>Eukaryota</taxon>
        <taxon>Metazoa</taxon>
        <taxon>Ecdysozoa</taxon>
        <taxon>Arthropoda</taxon>
        <taxon>Crustacea</taxon>
        <taxon>Multicrustacea</taxon>
        <taxon>Malacostraca</taxon>
        <taxon>Eumalacostraca</taxon>
        <taxon>Eucarida</taxon>
        <taxon>Euphausiacea</taxon>
        <taxon>Euphausiidae</taxon>
        <taxon>Meganyctiphanes</taxon>
    </lineage>
</organism>
<evidence type="ECO:0000313" key="4">
    <source>
        <dbReference type="EMBL" id="CAL4138712.1"/>
    </source>
</evidence>
<dbReference type="Pfam" id="PF00560">
    <property type="entry name" value="LRR_1"/>
    <property type="match status" value="1"/>
</dbReference>
<keyword evidence="5" id="KW-1185">Reference proteome</keyword>